<proteinExistence type="predicted"/>
<organism evidence="1 2">
    <name type="scientific">Devosia equisanguinis</name>
    <dbReference type="NCBI Taxonomy" id="2490941"/>
    <lineage>
        <taxon>Bacteria</taxon>
        <taxon>Pseudomonadati</taxon>
        <taxon>Pseudomonadota</taxon>
        <taxon>Alphaproteobacteria</taxon>
        <taxon>Hyphomicrobiales</taxon>
        <taxon>Devosiaceae</taxon>
        <taxon>Devosia</taxon>
    </lineage>
</organism>
<evidence type="ECO:0000313" key="1">
    <source>
        <dbReference type="EMBL" id="VDS03360.1"/>
    </source>
</evidence>
<protein>
    <submittedName>
        <fullName evidence="1">Uncharacterized protein</fullName>
    </submittedName>
</protein>
<dbReference type="EMBL" id="UZWD01000006">
    <property type="protein sequence ID" value="VDS03360.1"/>
    <property type="molecule type" value="Genomic_DNA"/>
</dbReference>
<name>A0A447I746_9HYPH</name>
<accession>A0A447I746</accession>
<dbReference type="Proteomes" id="UP000268844">
    <property type="component" value="Unassembled WGS sequence"/>
</dbReference>
<sequence length="286" mass="32213">MAERGIPPFIVQKVSNHGVDNPIVARLALQTIELAQWLDVDKATKEEIFGRYLELQRRLLQCHEYHARLIASRAEALKETNEVLARGEYTVPAIMNLQAEVEGLLFAIKLFLRDVAITMNVLFENARLSEEAAVFWNSRGEKSAAQKWAEKTFGLNHHLTTSLSGDANWISELVKKRNAVEHPGGNSGVLKIEDFAQGPSRGLYIPPAWYRVRNDDTLPKTDLYRDLDVALDNLLSFAEEMLIHAINARPMTTAIGFRELSPDLRNPDAPIRFIAVMVTDPQSVDK</sequence>
<reference evidence="1 2" key="1">
    <citation type="submission" date="2018-12" db="EMBL/GenBank/DDBJ databases">
        <authorList>
            <person name="Criscuolo A."/>
        </authorList>
    </citation>
    <scope>NUCLEOTIDE SEQUENCE [LARGE SCALE GENOMIC DNA]</scope>
    <source>
        <strain evidence="1">ACIP1116281</strain>
    </source>
</reference>
<evidence type="ECO:0000313" key="2">
    <source>
        <dbReference type="Proteomes" id="UP000268844"/>
    </source>
</evidence>
<dbReference type="AlphaFoldDB" id="A0A447I746"/>
<gene>
    <name evidence="1" type="ORF">DEVEQU_00482</name>
</gene>
<dbReference type="RefSeq" id="WP_126148974.1">
    <property type="nucleotide sequence ID" value="NZ_JBHTMH010000001.1"/>
</dbReference>
<dbReference type="OrthoDB" id="2110687at2"/>
<keyword evidence="2" id="KW-1185">Reference proteome</keyword>